<dbReference type="InterPro" id="IPR001245">
    <property type="entry name" value="Ser-Thr/Tyr_kinase_cat_dom"/>
</dbReference>
<dbReference type="InterPro" id="IPR000719">
    <property type="entry name" value="Prot_kinase_dom"/>
</dbReference>
<gene>
    <name evidence="2" type="ORF">PAXRUDRAFT_831221</name>
</gene>
<keyword evidence="3" id="KW-1185">Reference proteome</keyword>
<dbReference type="Gene3D" id="1.10.510.10">
    <property type="entry name" value="Transferase(Phosphotransferase) domain 1"/>
    <property type="match status" value="1"/>
</dbReference>
<organism evidence="2 3">
    <name type="scientific">Paxillus rubicundulus Ve08.2h10</name>
    <dbReference type="NCBI Taxonomy" id="930991"/>
    <lineage>
        <taxon>Eukaryota</taxon>
        <taxon>Fungi</taxon>
        <taxon>Dikarya</taxon>
        <taxon>Basidiomycota</taxon>
        <taxon>Agaricomycotina</taxon>
        <taxon>Agaricomycetes</taxon>
        <taxon>Agaricomycetidae</taxon>
        <taxon>Boletales</taxon>
        <taxon>Paxilineae</taxon>
        <taxon>Paxillaceae</taxon>
        <taxon>Paxillus</taxon>
    </lineage>
</organism>
<evidence type="ECO:0000313" key="2">
    <source>
        <dbReference type="EMBL" id="KIK90981.1"/>
    </source>
</evidence>
<dbReference type="PROSITE" id="PS50011">
    <property type="entry name" value="PROTEIN_KINASE_DOM"/>
    <property type="match status" value="1"/>
</dbReference>
<dbReference type="InterPro" id="IPR051681">
    <property type="entry name" value="Ser/Thr_Kinases-Pseudokinases"/>
</dbReference>
<dbReference type="Pfam" id="PF07714">
    <property type="entry name" value="PK_Tyr_Ser-Thr"/>
    <property type="match status" value="1"/>
</dbReference>
<accession>A0A0D0DSD7</accession>
<dbReference type="OrthoDB" id="538607at2759"/>
<reference evidence="3" key="2">
    <citation type="submission" date="2015-01" db="EMBL/GenBank/DDBJ databases">
        <title>Evolutionary Origins and Diversification of the Mycorrhizal Mutualists.</title>
        <authorList>
            <consortium name="DOE Joint Genome Institute"/>
            <consortium name="Mycorrhizal Genomics Consortium"/>
            <person name="Kohler A."/>
            <person name="Kuo A."/>
            <person name="Nagy L.G."/>
            <person name="Floudas D."/>
            <person name="Copeland A."/>
            <person name="Barry K.W."/>
            <person name="Cichocki N."/>
            <person name="Veneault-Fourrey C."/>
            <person name="LaButti K."/>
            <person name="Lindquist E.A."/>
            <person name="Lipzen A."/>
            <person name="Lundell T."/>
            <person name="Morin E."/>
            <person name="Murat C."/>
            <person name="Riley R."/>
            <person name="Ohm R."/>
            <person name="Sun H."/>
            <person name="Tunlid A."/>
            <person name="Henrissat B."/>
            <person name="Grigoriev I.V."/>
            <person name="Hibbett D.S."/>
            <person name="Martin F."/>
        </authorList>
    </citation>
    <scope>NUCLEOTIDE SEQUENCE [LARGE SCALE GENOMIC DNA]</scope>
    <source>
        <strain evidence="3">Ve08.2h10</strain>
    </source>
</reference>
<dbReference type="InParanoid" id="A0A0D0DSD7"/>
<feature type="domain" description="Protein kinase" evidence="1">
    <location>
        <begin position="21"/>
        <end position="297"/>
    </location>
</feature>
<dbReference type="PANTHER" id="PTHR44329">
    <property type="entry name" value="SERINE/THREONINE-PROTEIN KINASE TNNI3K-RELATED"/>
    <property type="match status" value="1"/>
</dbReference>
<dbReference type="GO" id="GO:0004674">
    <property type="term" value="F:protein serine/threonine kinase activity"/>
    <property type="evidence" value="ECO:0007669"/>
    <property type="project" value="TreeGrafter"/>
</dbReference>
<dbReference type="SUPFAM" id="SSF56112">
    <property type="entry name" value="Protein kinase-like (PK-like)"/>
    <property type="match status" value="1"/>
</dbReference>
<reference evidence="2 3" key="1">
    <citation type="submission" date="2014-04" db="EMBL/GenBank/DDBJ databases">
        <authorList>
            <consortium name="DOE Joint Genome Institute"/>
            <person name="Kuo A."/>
            <person name="Kohler A."/>
            <person name="Jargeat P."/>
            <person name="Nagy L.G."/>
            <person name="Floudas D."/>
            <person name="Copeland A."/>
            <person name="Barry K.W."/>
            <person name="Cichocki N."/>
            <person name="Veneault-Fourrey C."/>
            <person name="LaButti K."/>
            <person name="Lindquist E.A."/>
            <person name="Lipzen A."/>
            <person name="Lundell T."/>
            <person name="Morin E."/>
            <person name="Murat C."/>
            <person name="Sun H."/>
            <person name="Tunlid A."/>
            <person name="Henrissat B."/>
            <person name="Grigoriev I.V."/>
            <person name="Hibbett D.S."/>
            <person name="Martin F."/>
            <person name="Nordberg H.P."/>
            <person name="Cantor M.N."/>
            <person name="Hua S.X."/>
        </authorList>
    </citation>
    <scope>NUCLEOTIDE SEQUENCE [LARGE SCALE GENOMIC DNA]</scope>
    <source>
        <strain evidence="2 3">Ve08.2h10</strain>
    </source>
</reference>
<dbReference type="InterPro" id="IPR011009">
    <property type="entry name" value="Kinase-like_dom_sf"/>
</dbReference>
<dbReference type="AlphaFoldDB" id="A0A0D0DSD7"/>
<protein>
    <recommendedName>
        <fullName evidence="1">Protein kinase domain-containing protein</fullName>
    </recommendedName>
</protein>
<evidence type="ECO:0000259" key="1">
    <source>
        <dbReference type="PROSITE" id="PS50011"/>
    </source>
</evidence>
<dbReference type="STRING" id="930991.A0A0D0DSD7"/>
<name>A0A0D0DSD7_9AGAM</name>
<dbReference type="HOGENOM" id="CLU_000288_7_18_1"/>
<dbReference type="GO" id="GO:0005524">
    <property type="term" value="F:ATP binding"/>
    <property type="evidence" value="ECO:0007669"/>
    <property type="project" value="InterPro"/>
</dbReference>
<sequence length="297" mass="33560">MPSYKSSTSRHPLDITVHLSRQSLYPTAYGRWSDIWKCTLKQDSQSYEVAVQSIRSYDLDDHNIRQKNKKLGQELEVRTRLAHENIVPLLGVATGFGRFTALVYPWMGNSTLTSYLQRDRERLSLRDRLELLRGVVAGLRYLYSCSISNGDLTGSNILVSASGRAQLSVSNSKIIMELLGTSYSPVNEAIRWAAPETLTTHDDNSSAWVTNEQRVMYSFGSIILQLFSGEVPYADLQCDLEVMLALSTGVKPSRPQTPWMTDRIWAFIQRCWTTVELGAKRPSAEEALNFIEELSLL</sequence>
<dbReference type="PIRSF" id="PIRSF000654">
    <property type="entry name" value="Integrin-linked_kinase"/>
    <property type="match status" value="1"/>
</dbReference>
<evidence type="ECO:0000313" key="3">
    <source>
        <dbReference type="Proteomes" id="UP000054538"/>
    </source>
</evidence>
<dbReference type="Proteomes" id="UP000054538">
    <property type="component" value="Unassembled WGS sequence"/>
</dbReference>
<dbReference type="EMBL" id="KN825443">
    <property type="protein sequence ID" value="KIK90981.1"/>
    <property type="molecule type" value="Genomic_DNA"/>
</dbReference>
<proteinExistence type="predicted"/>